<evidence type="ECO:0000313" key="2">
    <source>
        <dbReference type="Proteomes" id="UP000479710"/>
    </source>
</evidence>
<comment type="caution">
    <text evidence="1">The sequence shown here is derived from an EMBL/GenBank/DDBJ whole genome shotgun (WGS) entry which is preliminary data.</text>
</comment>
<reference evidence="1 2" key="1">
    <citation type="submission" date="2019-11" db="EMBL/GenBank/DDBJ databases">
        <title>Whole genome sequence of Oryza granulata.</title>
        <authorList>
            <person name="Li W."/>
        </authorList>
    </citation>
    <scope>NUCLEOTIDE SEQUENCE [LARGE SCALE GENOMIC DNA]</scope>
    <source>
        <strain evidence="2">cv. Menghai</strain>
        <tissue evidence="1">Leaf</tissue>
    </source>
</reference>
<proteinExistence type="predicted"/>
<dbReference type="InterPro" id="IPR036397">
    <property type="entry name" value="RNaseH_sf"/>
</dbReference>
<dbReference type="Proteomes" id="UP000479710">
    <property type="component" value="Unassembled WGS sequence"/>
</dbReference>
<gene>
    <name evidence="1" type="ORF">E2562_009180</name>
</gene>
<accession>A0A6G1CGE3</accession>
<dbReference type="EMBL" id="SPHZ02000009">
    <property type="protein sequence ID" value="KAF0898673.1"/>
    <property type="molecule type" value="Genomic_DNA"/>
</dbReference>
<dbReference type="AlphaFoldDB" id="A0A6G1CGE3"/>
<dbReference type="OrthoDB" id="101614at2759"/>
<name>A0A6G1CGE3_9ORYZ</name>
<evidence type="ECO:0008006" key="3">
    <source>
        <dbReference type="Google" id="ProtNLM"/>
    </source>
</evidence>
<evidence type="ECO:0000313" key="1">
    <source>
        <dbReference type="EMBL" id="KAF0898673.1"/>
    </source>
</evidence>
<protein>
    <recommendedName>
        <fullName evidence="3">RNase H type-1 domain-containing protein</fullName>
    </recommendedName>
</protein>
<sequence>MGVPRIIISTDSQVAMGHIDKSYQAWNLELAKYLTAIKRAETLFRGVMVAGTPRANIADTDALAKATAANTPLPPHVMYEVLSTPAAQPLDMPSSTVAAIDTMPDWCTPIIDILTGRAEALTGTEERWLRQRARGYVLVEEALYKMGICAPCSDA</sequence>
<keyword evidence="2" id="KW-1185">Reference proteome</keyword>
<dbReference type="GO" id="GO:0003676">
    <property type="term" value="F:nucleic acid binding"/>
    <property type="evidence" value="ECO:0007669"/>
    <property type="project" value="InterPro"/>
</dbReference>
<organism evidence="1 2">
    <name type="scientific">Oryza meyeriana var. granulata</name>
    <dbReference type="NCBI Taxonomy" id="110450"/>
    <lineage>
        <taxon>Eukaryota</taxon>
        <taxon>Viridiplantae</taxon>
        <taxon>Streptophyta</taxon>
        <taxon>Embryophyta</taxon>
        <taxon>Tracheophyta</taxon>
        <taxon>Spermatophyta</taxon>
        <taxon>Magnoliopsida</taxon>
        <taxon>Liliopsida</taxon>
        <taxon>Poales</taxon>
        <taxon>Poaceae</taxon>
        <taxon>BOP clade</taxon>
        <taxon>Oryzoideae</taxon>
        <taxon>Oryzeae</taxon>
        <taxon>Oryzinae</taxon>
        <taxon>Oryza</taxon>
        <taxon>Oryza meyeriana</taxon>
    </lineage>
</organism>
<dbReference type="Gene3D" id="3.30.420.10">
    <property type="entry name" value="Ribonuclease H-like superfamily/Ribonuclease H"/>
    <property type="match status" value="1"/>
</dbReference>